<reference evidence="3" key="1">
    <citation type="submission" date="2019-08" db="EMBL/GenBank/DDBJ databases">
        <authorList>
            <person name="Kucharzyk K."/>
            <person name="Murdoch R.W."/>
            <person name="Higgins S."/>
            <person name="Loffler F."/>
        </authorList>
    </citation>
    <scope>NUCLEOTIDE SEQUENCE</scope>
</reference>
<dbReference type="NCBIfam" id="NF007154">
    <property type="entry name" value="PRK09589.1"/>
    <property type="match status" value="1"/>
</dbReference>
<keyword evidence="2 3" id="KW-0326">Glycosidase</keyword>
<keyword evidence="1 3" id="KW-0378">Hydrolase</keyword>
<sequence>MSFPKDFLWGGAVAANQCEGAYNVDGKGLSSADMLPAAKHGVARIATDKIEEDVFYPYHEAIDFYHHYKEDIKLFAEMGFKSFRTSINWTRIFPTGMEESPNEAGLQYYEDLFSECKKYNIEPIVTLSHYDTPYCLVEHYNGWASRELVDLFAKYSETVFSRYKNLVKYWLTFNEINCMGILPYVAGGVKHSNKQIQAQAAHHQFVASAKAVKIGHEINPDFQIGMMLADLLTYPFSCNPNDVLESLHKTHDYYFYSDVQCRGYYPSYQLKKYEKENIKLVMEPEDEKILLEGKVDFLALSYYMSITAAADKTTGEVADGGNLIDRGLKNPYLESNDWGWQIDPVGLRISLNYLYDRYQIPLMIVENGLGAYDKIEEDGSIQDDYRIKYLTQHITEMEKAINEDGVDLIAYTPWGCIDIVSAGTGEMEKRYGFIYVDRNNLGEGTMKRMKKKSFDWYKNVIQNNGL</sequence>
<evidence type="ECO:0000256" key="1">
    <source>
        <dbReference type="ARBA" id="ARBA00022801"/>
    </source>
</evidence>
<dbReference type="EMBL" id="VSSQ01003908">
    <property type="protein sequence ID" value="MPM22885.1"/>
    <property type="molecule type" value="Genomic_DNA"/>
</dbReference>
<dbReference type="PANTHER" id="PTHR10353">
    <property type="entry name" value="GLYCOSYL HYDROLASE"/>
    <property type="match status" value="1"/>
</dbReference>
<dbReference type="NCBIfam" id="NF007158">
    <property type="entry name" value="PRK09593.1"/>
    <property type="match status" value="1"/>
</dbReference>
<dbReference type="InterPro" id="IPR017853">
    <property type="entry name" value="GH"/>
</dbReference>
<dbReference type="PRINTS" id="PR00131">
    <property type="entry name" value="GLHYDRLASE1"/>
</dbReference>
<dbReference type="AlphaFoldDB" id="A0A644Y2W5"/>
<dbReference type="GO" id="GO:0016052">
    <property type="term" value="P:carbohydrate catabolic process"/>
    <property type="evidence" value="ECO:0007669"/>
    <property type="project" value="TreeGrafter"/>
</dbReference>
<comment type="caution">
    <text evidence="3">The sequence shown here is derived from an EMBL/GenBank/DDBJ whole genome shotgun (WGS) entry which is preliminary data.</text>
</comment>
<dbReference type="PANTHER" id="PTHR10353:SF122">
    <property type="entry name" value="6-PHOSPHO-BETA-GLUCOSIDASE ASCB-RELATED"/>
    <property type="match status" value="1"/>
</dbReference>
<dbReference type="SUPFAM" id="SSF51445">
    <property type="entry name" value="(Trans)glycosidases"/>
    <property type="match status" value="1"/>
</dbReference>
<organism evidence="3">
    <name type="scientific">bioreactor metagenome</name>
    <dbReference type="NCBI Taxonomy" id="1076179"/>
    <lineage>
        <taxon>unclassified sequences</taxon>
        <taxon>metagenomes</taxon>
        <taxon>ecological metagenomes</taxon>
    </lineage>
</organism>
<dbReference type="FunFam" id="3.20.20.80:FF:000004">
    <property type="entry name" value="Beta-glucosidase 6-phospho-beta-glucosidase"/>
    <property type="match status" value="1"/>
</dbReference>
<name>A0A644Y2W5_9ZZZZ</name>
<accession>A0A644Y2W5</accession>
<gene>
    <name evidence="3" type="primary">bglA_10</name>
    <name evidence="3" type="ORF">SDC9_69345</name>
</gene>
<evidence type="ECO:0000256" key="2">
    <source>
        <dbReference type="ARBA" id="ARBA00023295"/>
    </source>
</evidence>
<dbReference type="Pfam" id="PF00232">
    <property type="entry name" value="Glyco_hydro_1"/>
    <property type="match status" value="1"/>
</dbReference>
<dbReference type="Gene3D" id="3.20.20.80">
    <property type="entry name" value="Glycosidases"/>
    <property type="match status" value="1"/>
</dbReference>
<dbReference type="EC" id="3.2.1.86" evidence="3"/>
<protein>
    <submittedName>
        <fullName evidence="3">Aryl-phospho-beta-D-glucosidase BglA</fullName>
        <ecNumber evidence="3">3.2.1.86</ecNumber>
    </submittedName>
</protein>
<dbReference type="PROSITE" id="PS00653">
    <property type="entry name" value="GLYCOSYL_HYDROL_F1_2"/>
    <property type="match status" value="1"/>
</dbReference>
<dbReference type="GO" id="GO:0005829">
    <property type="term" value="C:cytosol"/>
    <property type="evidence" value="ECO:0007669"/>
    <property type="project" value="TreeGrafter"/>
</dbReference>
<dbReference type="InterPro" id="IPR001360">
    <property type="entry name" value="Glyco_hydro_1"/>
</dbReference>
<dbReference type="GO" id="GO:0008706">
    <property type="term" value="F:6-phospho-beta-glucosidase activity"/>
    <property type="evidence" value="ECO:0007669"/>
    <property type="project" value="UniProtKB-EC"/>
</dbReference>
<dbReference type="InterPro" id="IPR033132">
    <property type="entry name" value="GH_1_N_CS"/>
</dbReference>
<evidence type="ECO:0000313" key="3">
    <source>
        <dbReference type="EMBL" id="MPM22885.1"/>
    </source>
</evidence>
<proteinExistence type="predicted"/>